<proteinExistence type="predicted"/>
<evidence type="ECO:0000313" key="2">
    <source>
        <dbReference type="EMBL" id="KAF7419640.1"/>
    </source>
</evidence>
<dbReference type="InterPro" id="IPR005197">
    <property type="entry name" value="Glyco_hydro_71"/>
</dbReference>
<protein>
    <recommendedName>
        <fullName evidence="4">Glycoside hydrolase family 71 protein</fullName>
    </recommendedName>
</protein>
<gene>
    <name evidence="2" type="ORF">PC9H_002231</name>
</gene>
<feature type="signal peptide" evidence="1">
    <location>
        <begin position="1"/>
        <end position="16"/>
    </location>
</feature>
<dbReference type="RefSeq" id="XP_036626494.1">
    <property type="nucleotide sequence ID" value="XM_036771873.1"/>
</dbReference>
<dbReference type="GO" id="GO:0051118">
    <property type="term" value="F:glucan endo-1,3-alpha-glucosidase activity"/>
    <property type="evidence" value="ECO:0007669"/>
    <property type="project" value="InterPro"/>
</dbReference>
<dbReference type="CDD" id="cd11577">
    <property type="entry name" value="GH71"/>
    <property type="match status" value="1"/>
</dbReference>
<keyword evidence="1" id="KW-0732">Signal</keyword>
<comment type="caution">
    <text evidence="2">The sequence shown here is derived from an EMBL/GenBank/DDBJ whole genome shotgun (WGS) entry which is preliminary data.</text>
</comment>
<sequence>MKLLALSPYVLSAVMAASPGAILNSVTTLPLSLPLFPPAAGSVAQVKSVFAHFMVGNTYHYGVEDWKKDIVLAMGHEIDAFALNVGREDWQRERVQDAFTAAAGTDFRLFISLDMTSIPCAEPADAEPLKQYIREYYHHPNQFRYNGLPMISTFSGEGCLFGTESPNQGWMSAIKGIGDMPLTFIPSFFVDPAKFGEFTVMNGAFSWNSGWPMDNIPADFEMDEQYIRGLGGRTYMAAMSAWFFTHYGPDTWNKNWIFRTEDWHLCRRWELLIQNREKIGIVEIVTWNDYGESHYIGPIAGDQPMSQAWVDGFDHQGWLPLIQYYIHAFKTGEYPAIVKDQVFMWGRLYPAGADASDHVPKPKNWGWTEDNIYVVVLLTGQADVTLKCGPTKQEVTLGPGLSKLKIRPIETCQATVTISRLGVIVVDHSPPGYRFTTGPPSYNFNAFVSSS</sequence>
<evidence type="ECO:0000256" key="1">
    <source>
        <dbReference type="SAM" id="SignalP"/>
    </source>
</evidence>
<dbReference type="AlphaFoldDB" id="A0A8H6ZPZ3"/>
<dbReference type="Pfam" id="PF03659">
    <property type="entry name" value="Glyco_hydro_71"/>
    <property type="match status" value="1"/>
</dbReference>
<dbReference type="GeneID" id="59372072"/>
<dbReference type="EMBL" id="JACETU010000010">
    <property type="protein sequence ID" value="KAF7419640.1"/>
    <property type="molecule type" value="Genomic_DNA"/>
</dbReference>
<accession>A0A8H6ZPZ3</accession>
<evidence type="ECO:0000313" key="3">
    <source>
        <dbReference type="Proteomes" id="UP000623687"/>
    </source>
</evidence>
<feature type="chain" id="PRO_5034364419" description="Glycoside hydrolase family 71 protein" evidence="1">
    <location>
        <begin position="17"/>
        <end position="451"/>
    </location>
</feature>
<dbReference type="OrthoDB" id="3257981at2759"/>
<organism evidence="2 3">
    <name type="scientific">Pleurotus ostreatus</name>
    <name type="common">Oyster mushroom</name>
    <name type="synonym">White-rot fungus</name>
    <dbReference type="NCBI Taxonomy" id="5322"/>
    <lineage>
        <taxon>Eukaryota</taxon>
        <taxon>Fungi</taxon>
        <taxon>Dikarya</taxon>
        <taxon>Basidiomycota</taxon>
        <taxon>Agaricomycotina</taxon>
        <taxon>Agaricomycetes</taxon>
        <taxon>Agaricomycetidae</taxon>
        <taxon>Agaricales</taxon>
        <taxon>Pleurotineae</taxon>
        <taxon>Pleurotaceae</taxon>
        <taxon>Pleurotus</taxon>
    </lineage>
</organism>
<dbReference type="Gene3D" id="3.20.20.80">
    <property type="entry name" value="Glycosidases"/>
    <property type="match status" value="1"/>
</dbReference>
<reference evidence="2" key="1">
    <citation type="submission" date="2019-07" db="EMBL/GenBank/DDBJ databases">
        <authorList>
            <person name="Palmer J.M."/>
        </authorList>
    </citation>
    <scope>NUCLEOTIDE SEQUENCE</scope>
    <source>
        <strain evidence="2">PC9</strain>
    </source>
</reference>
<keyword evidence="3" id="KW-1185">Reference proteome</keyword>
<name>A0A8H6ZPZ3_PLEOS</name>
<dbReference type="VEuPathDB" id="FungiDB:PC9H_002231"/>
<evidence type="ECO:0008006" key="4">
    <source>
        <dbReference type="Google" id="ProtNLM"/>
    </source>
</evidence>
<dbReference type="Proteomes" id="UP000623687">
    <property type="component" value="Unassembled WGS sequence"/>
</dbReference>